<dbReference type="Pfam" id="PF04773">
    <property type="entry name" value="FecR"/>
    <property type="match status" value="1"/>
</dbReference>
<dbReference type="AlphaFoldDB" id="A0A2P8GE88"/>
<sequence length="384" mass="43391">MGNTKKHIDNDKLLRYLENGQIPDYAALNESEQELLREYQAIKEGLDLKEWAKADVEEGWQTLSQRLEGQDSDWAMIRKPRVLHIWRYAAAAAVLLLAGAGWFYFRDAGRHPERMAADITQKKAPSAITLLTAEGSEVVLDTLRHLQGTTTASNEELIYEKGQGTMSHVSYNTLIVPRGYTYHLVLSDGTKVWLNADSRLRYPSRFSEDDRLVTIEGEAYFEVAHDASRPFIVQNAHASVKVLGTAFNINTYDNNIAATLVQGKIMVLHGGDSTYLQPGQQLNSGAPYNNVQVQVVDTEIYTAWKDGELVFAGTTLEDICHRLERIYNYTITLPEGKVRERKIAANLPQYKNISTILQLLEKMTDVHFNINQKERTIAGYVVNK</sequence>
<protein>
    <submittedName>
        <fullName evidence="4">FecR family protein</fullName>
    </submittedName>
</protein>
<evidence type="ECO:0000313" key="5">
    <source>
        <dbReference type="Proteomes" id="UP000240978"/>
    </source>
</evidence>
<dbReference type="Gene3D" id="3.55.50.30">
    <property type="match status" value="1"/>
</dbReference>
<keyword evidence="5" id="KW-1185">Reference proteome</keyword>
<keyword evidence="1" id="KW-0472">Membrane</keyword>
<keyword evidence="1" id="KW-1133">Transmembrane helix</keyword>
<dbReference type="InterPro" id="IPR032508">
    <property type="entry name" value="FecR_C"/>
</dbReference>
<feature type="domain" description="FecR protein" evidence="2">
    <location>
        <begin position="181"/>
        <end position="265"/>
    </location>
</feature>
<feature type="transmembrane region" description="Helical" evidence="1">
    <location>
        <begin position="85"/>
        <end position="105"/>
    </location>
</feature>
<evidence type="ECO:0000259" key="2">
    <source>
        <dbReference type="Pfam" id="PF04773"/>
    </source>
</evidence>
<reference evidence="4 5" key="1">
    <citation type="submission" date="2018-03" db="EMBL/GenBank/DDBJ databases">
        <title>Genomic Encyclopedia of Archaeal and Bacterial Type Strains, Phase II (KMG-II): from individual species to whole genera.</title>
        <authorList>
            <person name="Goeker M."/>
        </authorList>
    </citation>
    <scope>NUCLEOTIDE SEQUENCE [LARGE SCALE GENOMIC DNA]</scope>
    <source>
        <strain evidence="4 5">DSM 18107</strain>
    </source>
</reference>
<organism evidence="4 5">
    <name type="scientific">Chitinophaga ginsengisoli</name>
    <dbReference type="NCBI Taxonomy" id="363837"/>
    <lineage>
        <taxon>Bacteria</taxon>
        <taxon>Pseudomonadati</taxon>
        <taxon>Bacteroidota</taxon>
        <taxon>Chitinophagia</taxon>
        <taxon>Chitinophagales</taxon>
        <taxon>Chitinophagaceae</taxon>
        <taxon>Chitinophaga</taxon>
    </lineage>
</organism>
<gene>
    <name evidence="4" type="ORF">CLV42_104528</name>
</gene>
<feature type="domain" description="Protein FecR C-terminal" evidence="3">
    <location>
        <begin position="308"/>
        <end position="376"/>
    </location>
</feature>
<dbReference type="GO" id="GO:0016989">
    <property type="term" value="F:sigma factor antagonist activity"/>
    <property type="evidence" value="ECO:0007669"/>
    <property type="project" value="TreeGrafter"/>
</dbReference>
<dbReference type="Gene3D" id="2.60.120.1440">
    <property type="match status" value="1"/>
</dbReference>
<dbReference type="PANTHER" id="PTHR30273">
    <property type="entry name" value="PERIPLASMIC SIGNAL SENSOR AND SIGMA FACTOR ACTIVATOR FECR-RELATED"/>
    <property type="match status" value="1"/>
</dbReference>
<evidence type="ECO:0000313" key="4">
    <source>
        <dbReference type="EMBL" id="PSL32225.1"/>
    </source>
</evidence>
<evidence type="ECO:0000256" key="1">
    <source>
        <dbReference type="SAM" id="Phobius"/>
    </source>
</evidence>
<dbReference type="PANTHER" id="PTHR30273:SF2">
    <property type="entry name" value="PROTEIN FECR"/>
    <property type="match status" value="1"/>
</dbReference>
<dbReference type="RefSeq" id="WP_106602420.1">
    <property type="nucleotide sequence ID" value="NZ_PYGK01000004.1"/>
</dbReference>
<evidence type="ECO:0000259" key="3">
    <source>
        <dbReference type="Pfam" id="PF16344"/>
    </source>
</evidence>
<dbReference type="InterPro" id="IPR012373">
    <property type="entry name" value="Ferrdict_sens_TM"/>
</dbReference>
<keyword evidence="1" id="KW-0812">Transmembrane</keyword>
<accession>A0A2P8GE88</accession>
<proteinExistence type="predicted"/>
<comment type="caution">
    <text evidence="4">The sequence shown here is derived from an EMBL/GenBank/DDBJ whole genome shotgun (WGS) entry which is preliminary data.</text>
</comment>
<dbReference type="InterPro" id="IPR006860">
    <property type="entry name" value="FecR"/>
</dbReference>
<dbReference type="OrthoDB" id="737880at2"/>
<dbReference type="Pfam" id="PF16344">
    <property type="entry name" value="FecR_C"/>
    <property type="match status" value="1"/>
</dbReference>
<dbReference type="Proteomes" id="UP000240978">
    <property type="component" value="Unassembled WGS sequence"/>
</dbReference>
<dbReference type="PIRSF" id="PIRSF018266">
    <property type="entry name" value="FecR"/>
    <property type="match status" value="1"/>
</dbReference>
<dbReference type="EMBL" id="PYGK01000004">
    <property type="protein sequence ID" value="PSL32225.1"/>
    <property type="molecule type" value="Genomic_DNA"/>
</dbReference>
<name>A0A2P8GE88_9BACT</name>